<evidence type="ECO:0000313" key="2">
    <source>
        <dbReference type="Proteomes" id="UP000013137"/>
    </source>
</evidence>
<accession>N9UAT2</accession>
<dbReference type="AlphaFoldDB" id="N9UAT2"/>
<dbReference type="EMBL" id="AMWK01000004">
    <property type="protein sequence ID" value="ENY54048.1"/>
    <property type="molecule type" value="Genomic_DNA"/>
</dbReference>
<organism evidence="1 2">
    <name type="scientific">Metamycoplasma alkalescens 14918</name>
    <dbReference type="NCBI Taxonomy" id="1188234"/>
    <lineage>
        <taxon>Bacteria</taxon>
        <taxon>Bacillati</taxon>
        <taxon>Mycoplasmatota</taxon>
        <taxon>Mycoplasmoidales</taxon>
        <taxon>Metamycoplasmataceae</taxon>
        <taxon>Metamycoplasma</taxon>
    </lineage>
</organism>
<evidence type="ECO:0000313" key="1">
    <source>
        <dbReference type="EMBL" id="ENY54048.1"/>
    </source>
</evidence>
<dbReference type="PATRIC" id="fig|1188234.3.peg.91"/>
<proteinExistence type="predicted"/>
<dbReference type="RefSeq" id="WP_002880974.1">
    <property type="nucleotide sequence ID" value="NZ_AMWK01000004.1"/>
</dbReference>
<name>N9UAT2_9BACT</name>
<protein>
    <submittedName>
        <fullName evidence="1">Uncharacterized protein</fullName>
    </submittedName>
</protein>
<gene>
    <name evidence="1" type="ORF">MALK_1010</name>
</gene>
<comment type="caution">
    <text evidence="1">The sequence shown here is derived from an EMBL/GenBank/DDBJ whole genome shotgun (WGS) entry which is preliminary data.</text>
</comment>
<reference evidence="1 2" key="1">
    <citation type="journal article" date="2013" name="Genome Announc.">
        <title>Draft Genome Sequences of Mycoplasma alkalescens, Mycoplasma arginini, and Mycoplasma bovigenitalium, Three Species with Equivocal Pathogenic Status for Cattle.</title>
        <authorList>
            <person name="Manso-Silvan L."/>
            <person name="Tardy F."/>
            <person name="Baranowski E."/>
            <person name="Barre A."/>
            <person name="Blanchard A."/>
            <person name="Breton M."/>
            <person name="Couture C."/>
            <person name="Citti C."/>
            <person name="Dordet-Frisoni E."/>
            <person name="Dupuy V."/>
            <person name="Gaurivaud P."/>
            <person name="Jacob D."/>
            <person name="Lemaitre C."/>
            <person name="Nikolski M."/>
            <person name="Nouvel L.X."/>
            <person name="Poumarat F."/>
            <person name="Thebault P."/>
            <person name="Theil S."/>
            <person name="Thiaucourt F."/>
            <person name="Sirand-Pugnet P."/>
        </authorList>
    </citation>
    <scope>NUCLEOTIDE SEQUENCE [LARGE SCALE GENOMIC DNA]</scope>
    <source>
        <strain evidence="1 2">14918</strain>
    </source>
</reference>
<sequence length="117" mass="14342">MENHNSNKKTIKDLFNLIKKYSTELVKTINNDHVFLEHLFTSYNKEEWKLFVELFRLSEELKEYNSYEDPKLQKNIKDKGSSYEEEIKNDWKKVADFYENQKNSLIEKYEEYKKSKK</sequence>
<keyword evidence="2" id="KW-1185">Reference proteome</keyword>
<dbReference type="Proteomes" id="UP000013137">
    <property type="component" value="Unassembled WGS sequence"/>
</dbReference>